<dbReference type="Proteomes" id="UP000186341">
    <property type="component" value="Unassembled WGS sequence"/>
</dbReference>
<name>A0A1U7NCZ5_9FIRM</name>
<accession>A0A1U7NCZ5</accession>
<reference evidence="1 2" key="1">
    <citation type="submission" date="2016-11" db="EMBL/GenBank/DDBJ databases">
        <title>Description of two novel members of the family Erysipelotrichaceae: Ileibacterium lipovorans gen. nov., sp. nov. and Dubosiella newyorkensis, gen. nov., sp. nov.</title>
        <authorList>
            <person name="Cox L.M."/>
            <person name="Sohn J."/>
            <person name="Tyrrell K.L."/>
            <person name="Citron D.M."/>
            <person name="Lawson P.A."/>
            <person name="Patel N.B."/>
            <person name="Iizumi T."/>
            <person name="Perez-Perez G.I."/>
            <person name="Goldstein E.J."/>
            <person name="Blaser M.J."/>
        </authorList>
    </citation>
    <scope>NUCLEOTIDE SEQUENCE [LARGE SCALE GENOMIC DNA]</scope>
    <source>
        <strain evidence="1 2">NYU-BL-A3</strain>
    </source>
</reference>
<evidence type="ECO:0000313" key="2">
    <source>
        <dbReference type="Proteomes" id="UP000186341"/>
    </source>
</evidence>
<comment type="caution">
    <text evidence="1">The sequence shown here is derived from an EMBL/GenBank/DDBJ whole genome shotgun (WGS) entry which is preliminary data.</text>
</comment>
<protein>
    <submittedName>
        <fullName evidence="1">Uncharacterized protein</fullName>
    </submittedName>
</protein>
<dbReference type="AlphaFoldDB" id="A0A1U7NCZ5"/>
<keyword evidence="2" id="KW-1185">Reference proteome</keyword>
<gene>
    <name evidence="1" type="ORF">BO222_12150</name>
</gene>
<organism evidence="1 2">
    <name type="scientific">Ileibacterium valens</name>
    <dbReference type="NCBI Taxonomy" id="1862668"/>
    <lineage>
        <taxon>Bacteria</taxon>
        <taxon>Bacillati</taxon>
        <taxon>Bacillota</taxon>
        <taxon>Erysipelotrichia</taxon>
        <taxon>Erysipelotrichales</taxon>
        <taxon>Erysipelotrichaceae</taxon>
        <taxon>Ileibacterium</taxon>
    </lineage>
</organism>
<proteinExistence type="predicted"/>
<sequence>MFILLPSTIRPYLVIMKELGDTKLLEPVQFEQAFFGLDHFHLLKQMIIFLLMDWTGNQR</sequence>
<evidence type="ECO:0000313" key="1">
    <source>
        <dbReference type="EMBL" id="OLU36573.1"/>
    </source>
</evidence>
<dbReference type="EMBL" id="MPJW01000266">
    <property type="protein sequence ID" value="OLU36573.1"/>
    <property type="molecule type" value="Genomic_DNA"/>
</dbReference>